<evidence type="ECO:0000256" key="1">
    <source>
        <dbReference type="SAM" id="MobiDB-lite"/>
    </source>
</evidence>
<proteinExistence type="predicted"/>
<evidence type="ECO:0000313" key="2">
    <source>
        <dbReference type="EMBL" id="KXS11958.1"/>
    </source>
</evidence>
<feature type="region of interest" description="Disordered" evidence="1">
    <location>
        <begin position="1"/>
        <end position="68"/>
    </location>
</feature>
<reference evidence="2 3" key="1">
    <citation type="journal article" date="2015" name="Genome Biol. Evol.">
        <title>Phylogenomic analyses indicate that early fungi evolved digesting cell walls of algal ancestors of land plants.</title>
        <authorList>
            <person name="Chang Y."/>
            <person name="Wang S."/>
            <person name="Sekimoto S."/>
            <person name="Aerts A.L."/>
            <person name="Choi C."/>
            <person name="Clum A."/>
            <person name="LaButti K.M."/>
            <person name="Lindquist E.A."/>
            <person name="Yee Ngan C."/>
            <person name="Ohm R.A."/>
            <person name="Salamov A.A."/>
            <person name="Grigoriev I.V."/>
            <person name="Spatafora J.W."/>
            <person name="Berbee M.L."/>
        </authorList>
    </citation>
    <scope>NUCLEOTIDE SEQUENCE [LARGE SCALE GENOMIC DNA]</scope>
    <source>
        <strain evidence="2 3">JEL478</strain>
    </source>
</reference>
<sequence length="273" mass="30570">MLENEDCPEGADSATKSRPPTPHTNRSGDLNQRTDALSGPNLGRRQRRKRSVAGAKTSLPPKENADVLPGSAVRRFRVRGAPRVKEKYASRFSGESRSFRAQRWDMNGVDAETVDFERDFISTGLDVLQKEQIDELVLKAAYLRELSFDFDYDAYYASHMDIFSEEEHAVPSSKCSNMSTDEEDELWGTSDTVKPSIHDSAGNLWGTTFIEESVQQAKAMWQPQKRKRGDGQTPENIDTATNLKGDANVQDGEDLVSHFGPEFVGKTPLKTFF</sequence>
<feature type="compositionally biased region" description="Polar residues" evidence="1">
    <location>
        <begin position="14"/>
        <end position="35"/>
    </location>
</feature>
<dbReference type="AlphaFoldDB" id="A0A139A5N5"/>
<organism evidence="2 3">
    <name type="scientific">Gonapodya prolifera (strain JEL478)</name>
    <name type="common">Monoblepharis prolifera</name>
    <dbReference type="NCBI Taxonomy" id="1344416"/>
    <lineage>
        <taxon>Eukaryota</taxon>
        <taxon>Fungi</taxon>
        <taxon>Fungi incertae sedis</taxon>
        <taxon>Chytridiomycota</taxon>
        <taxon>Chytridiomycota incertae sedis</taxon>
        <taxon>Monoblepharidomycetes</taxon>
        <taxon>Monoblepharidales</taxon>
        <taxon>Gonapodyaceae</taxon>
        <taxon>Gonapodya</taxon>
    </lineage>
</organism>
<keyword evidence="3" id="KW-1185">Reference proteome</keyword>
<name>A0A139A5N5_GONPJ</name>
<evidence type="ECO:0000313" key="3">
    <source>
        <dbReference type="Proteomes" id="UP000070544"/>
    </source>
</evidence>
<accession>A0A139A5N5</accession>
<protein>
    <submittedName>
        <fullName evidence="2">Uncharacterized protein</fullName>
    </submittedName>
</protein>
<dbReference type="EMBL" id="KQ965794">
    <property type="protein sequence ID" value="KXS11958.1"/>
    <property type="molecule type" value="Genomic_DNA"/>
</dbReference>
<gene>
    <name evidence="2" type="ORF">M427DRAFT_35268</name>
</gene>
<dbReference type="Proteomes" id="UP000070544">
    <property type="component" value="Unassembled WGS sequence"/>
</dbReference>